<gene>
    <name evidence="1" type="ORF">Agabi119p4_11513</name>
</gene>
<name>A0A8H7EUJ5_AGABI</name>
<dbReference type="AlphaFoldDB" id="A0A8H7EUJ5"/>
<dbReference type="Gene3D" id="3.40.50.1820">
    <property type="entry name" value="alpha/beta hydrolase"/>
    <property type="match status" value="1"/>
</dbReference>
<comment type="caution">
    <text evidence="1">The sequence shown here is derived from an EMBL/GenBank/DDBJ whole genome shotgun (WGS) entry which is preliminary data.</text>
</comment>
<proteinExistence type="predicted"/>
<dbReference type="Proteomes" id="UP000629468">
    <property type="component" value="Unassembled WGS sequence"/>
</dbReference>
<accession>A0A8H7EUJ5</accession>
<evidence type="ECO:0000313" key="2">
    <source>
        <dbReference type="Proteomes" id="UP000629468"/>
    </source>
</evidence>
<organism evidence="1 2">
    <name type="scientific">Agaricus bisporus var. burnettii</name>
    <dbReference type="NCBI Taxonomy" id="192524"/>
    <lineage>
        <taxon>Eukaryota</taxon>
        <taxon>Fungi</taxon>
        <taxon>Dikarya</taxon>
        <taxon>Basidiomycota</taxon>
        <taxon>Agaricomycotina</taxon>
        <taxon>Agaricomycetes</taxon>
        <taxon>Agaricomycetidae</taxon>
        <taxon>Agaricales</taxon>
        <taxon>Agaricineae</taxon>
        <taxon>Agaricaceae</taxon>
        <taxon>Agaricus</taxon>
    </lineage>
</organism>
<dbReference type="InterPro" id="IPR029058">
    <property type="entry name" value="AB_hydrolase_fold"/>
</dbReference>
<protein>
    <submittedName>
        <fullName evidence="1">Uncharacterized protein</fullName>
    </submittedName>
</protein>
<evidence type="ECO:0000313" key="1">
    <source>
        <dbReference type="EMBL" id="KAF7759818.1"/>
    </source>
</evidence>
<dbReference type="EMBL" id="JABXXO010000016">
    <property type="protein sequence ID" value="KAF7759818.1"/>
    <property type="molecule type" value="Genomic_DNA"/>
</dbReference>
<sequence length="165" mass="17767">MSSSLFLKSEVVPSRLIIQYHTARLSWTLVATDGRGHIICSGNSPAVPYEEPMRVVSDDGNQRSILDEPDLATSSGSAGFTPSIHQIPDRRLLETTIVIRSTRHESQEPLITSPHGGPHAGSTTAFSAATTTLALEGYTISLSNHTGTTGYGQSDIYKLLWKCGI</sequence>
<reference evidence="1 2" key="1">
    <citation type="journal article" name="Sci. Rep.">
        <title>Telomere-to-telomere assembled and centromere annotated genomes of the two main subspecies of the button mushroom Agaricus bisporus reveal especially polymorphic chromosome ends.</title>
        <authorList>
            <person name="Sonnenberg A.S.M."/>
            <person name="Sedaghat-Telgerd N."/>
            <person name="Lavrijssen B."/>
            <person name="Ohm R.A."/>
            <person name="Hendrickx P.M."/>
            <person name="Scholtmeijer K."/>
            <person name="Baars J.J.P."/>
            <person name="van Peer A."/>
        </authorList>
    </citation>
    <scope>NUCLEOTIDE SEQUENCE [LARGE SCALE GENOMIC DNA]</scope>
    <source>
        <strain evidence="1 2">H119_p4</strain>
    </source>
</reference>